<feature type="coiled-coil region" evidence="1">
    <location>
        <begin position="53"/>
        <end position="274"/>
    </location>
</feature>
<evidence type="ECO:0000313" key="3">
    <source>
        <dbReference type="EMBL" id="OCF49339.1"/>
    </source>
</evidence>
<name>A0A1B9I1C5_9TREE</name>
<keyword evidence="5" id="KW-1185">Reference proteome</keyword>
<accession>A0A1B9I1C5</accession>
<feature type="coiled-coil region" evidence="1">
    <location>
        <begin position="523"/>
        <end position="557"/>
    </location>
</feature>
<dbReference type="EMBL" id="KI894012">
    <property type="protein sequence ID" value="OCF49339.1"/>
    <property type="molecule type" value="Genomic_DNA"/>
</dbReference>
<dbReference type="Proteomes" id="UP000094020">
    <property type="component" value="Chromosome 8"/>
</dbReference>
<evidence type="ECO:0000256" key="1">
    <source>
        <dbReference type="SAM" id="Coils"/>
    </source>
</evidence>
<dbReference type="GeneID" id="30173399"/>
<dbReference type="RefSeq" id="XP_019010558.1">
    <property type="nucleotide sequence ID" value="XM_019156756.1"/>
</dbReference>
<gene>
    <name evidence="3" type="ORF">I206_05030</name>
    <name evidence="4" type="ORF">I206_106206</name>
</gene>
<organism evidence="3">
    <name type="scientific">Kwoniella pini CBS 10737</name>
    <dbReference type="NCBI Taxonomy" id="1296096"/>
    <lineage>
        <taxon>Eukaryota</taxon>
        <taxon>Fungi</taxon>
        <taxon>Dikarya</taxon>
        <taxon>Basidiomycota</taxon>
        <taxon>Agaricomycotina</taxon>
        <taxon>Tremellomycetes</taxon>
        <taxon>Tremellales</taxon>
        <taxon>Cryptococcaceae</taxon>
        <taxon>Kwoniella</taxon>
    </lineage>
</organism>
<reference evidence="4" key="2">
    <citation type="submission" date="2013-07" db="EMBL/GenBank/DDBJ databases">
        <authorList>
            <consortium name="The Broad Institute Genome Sequencing Platform"/>
            <person name="Cuomo C."/>
            <person name="Litvintseva A."/>
            <person name="Chen Y."/>
            <person name="Heitman J."/>
            <person name="Sun S."/>
            <person name="Springer D."/>
            <person name="Dromer F."/>
            <person name="Young S.K."/>
            <person name="Zeng Q."/>
            <person name="Gargeya S."/>
            <person name="Fitzgerald M."/>
            <person name="Abouelleil A."/>
            <person name="Alvarado L."/>
            <person name="Berlin A.M."/>
            <person name="Chapman S.B."/>
            <person name="Dewar J."/>
            <person name="Goldberg J."/>
            <person name="Griggs A."/>
            <person name="Gujja S."/>
            <person name="Hansen M."/>
            <person name="Howarth C."/>
            <person name="Imamovic A."/>
            <person name="Larimer J."/>
            <person name="McCowan C."/>
            <person name="Murphy C."/>
            <person name="Pearson M."/>
            <person name="Priest M."/>
            <person name="Roberts A."/>
            <person name="Saif S."/>
            <person name="Shea T."/>
            <person name="Sykes S."/>
            <person name="Wortman J."/>
            <person name="Nusbaum C."/>
            <person name="Birren B."/>
        </authorList>
    </citation>
    <scope>NUCLEOTIDE SEQUENCE</scope>
    <source>
        <strain evidence="4">CBS 10737</strain>
    </source>
</reference>
<reference evidence="3" key="1">
    <citation type="submission" date="2013-07" db="EMBL/GenBank/DDBJ databases">
        <title>The Genome Sequence of Cryptococcus pinus CBS10737.</title>
        <authorList>
            <consortium name="The Broad Institute Genome Sequencing Platform"/>
            <person name="Cuomo C."/>
            <person name="Litvintseva A."/>
            <person name="Chen Y."/>
            <person name="Heitman J."/>
            <person name="Sun S."/>
            <person name="Springer D."/>
            <person name="Dromer F."/>
            <person name="Young S.K."/>
            <person name="Zeng Q."/>
            <person name="Gargeya S."/>
            <person name="Fitzgerald M."/>
            <person name="Abouelleil A."/>
            <person name="Alvarado L."/>
            <person name="Berlin A.M."/>
            <person name="Chapman S.B."/>
            <person name="Dewar J."/>
            <person name="Goldberg J."/>
            <person name="Griggs A."/>
            <person name="Gujja S."/>
            <person name="Hansen M."/>
            <person name="Howarth C."/>
            <person name="Imamovic A."/>
            <person name="Larimer J."/>
            <person name="McCowan C."/>
            <person name="Murphy C."/>
            <person name="Pearson M."/>
            <person name="Priest M."/>
            <person name="Roberts A."/>
            <person name="Saif S."/>
            <person name="Shea T."/>
            <person name="Sykes S."/>
            <person name="Wortman J."/>
            <person name="Nusbaum C."/>
            <person name="Birren B."/>
        </authorList>
    </citation>
    <scope>NUCLEOTIDE SEQUENCE [LARGE SCALE GENOMIC DNA]</scope>
    <source>
        <strain evidence="3">CBS 10737</strain>
    </source>
</reference>
<dbReference type="AlphaFoldDB" id="A0A1B9I1C5"/>
<feature type="region of interest" description="Disordered" evidence="2">
    <location>
        <begin position="644"/>
        <end position="667"/>
    </location>
</feature>
<dbReference type="KEGG" id="kpin:30173399"/>
<dbReference type="EMBL" id="CP144526">
    <property type="protein sequence ID" value="WWC72244.1"/>
    <property type="molecule type" value="Genomic_DNA"/>
</dbReference>
<proteinExistence type="predicted"/>
<sequence length="667" mass="77117">MTTKQPLGISTVTNIKTSQPNHKYDDKLKKIQLEAIDERRRRAEAEGTSQGWKMELHQSQKQIEDLMQDLEKAKGKIIRREETIKSLEIRNKESNQAPDSEFNMKLEDLVEKHRSSKLKYQAQLANLQTENNTLQETLSQQIQETINLKGKIESNDRDKMQLLEQINTLKRETDLGLKRETRDYENEKTEWKIEKHRLERNVASLISEVEHLKASIERNDHRAERNIHKEDDLRKANRILEKENASLREKVIRLTEVEEENEILENLVSACSIQYRILYKNTTSKARYRELETKYITAHTNSLEYKNRVKRLEAKLSFQQYENTDLSDQLRAHKREVNMLSESLASVLKDKQDLRKDISSHVKDFVRGEVIKPLRTLPILPAIELAVDHAELANCHLRTQLVDIEDQHFDLLSKYETTKEILASNVQSLSDLQQSFAELRTSHQGLEAAHAPCQPMINNLQNLLAASESQVVQLTGDLSSAVQDAKKCTNQSKEDREALKRANETVMRSKMAEEALDEEVKHLQEAYVSAAAYEELYADLQEKYEILECRERVAVEEAEKLGLENAELAGHQNEYQRINYVEGVRREMVLLKQELASTRHLLNLSNDKILILENDIQAYTSIEPTHLRSSINGLHSSRLRVSRRQPENGRLTVSRSQGRCVSGPIGR</sequence>
<reference evidence="4" key="4">
    <citation type="submission" date="2024-02" db="EMBL/GenBank/DDBJ databases">
        <title>Comparative genomics of Cryptococcus and Kwoniella reveals pathogenesis evolution and contrasting modes of karyotype evolution via chromosome fusion or intercentromeric recombination.</title>
        <authorList>
            <person name="Coelho M.A."/>
            <person name="David-Palma M."/>
            <person name="Shea T."/>
            <person name="Bowers K."/>
            <person name="McGinley-Smith S."/>
            <person name="Mohammad A.W."/>
            <person name="Gnirke A."/>
            <person name="Yurkov A.M."/>
            <person name="Nowrousian M."/>
            <person name="Sun S."/>
            <person name="Cuomo C.A."/>
            <person name="Heitman J."/>
        </authorList>
    </citation>
    <scope>NUCLEOTIDE SEQUENCE</scope>
    <source>
        <strain evidence="4">CBS 10737</strain>
    </source>
</reference>
<evidence type="ECO:0008006" key="6">
    <source>
        <dbReference type="Google" id="ProtNLM"/>
    </source>
</evidence>
<keyword evidence="1" id="KW-0175">Coiled coil</keyword>
<dbReference type="OrthoDB" id="419631at2759"/>
<protein>
    <recommendedName>
        <fullName evidence="6">Hyaluronan-mediated motility receptor C-terminal domain-containing protein</fullName>
    </recommendedName>
</protein>
<feature type="coiled-coil region" evidence="1">
    <location>
        <begin position="309"/>
        <end position="343"/>
    </location>
</feature>
<evidence type="ECO:0000313" key="5">
    <source>
        <dbReference type="Proteomes" id="UP000094020"/>
    </source>
</evidence>
<evidence type="ECO:0000313" key="4">
    <source>
        <dbReference type="EMBL" id="WWC72244.1"/>
    </source>
</evidence>
<evidence type="ECO:0000256" key="2">
    <source>
        <dbReference type="SAM" id="MobiDB-lite"/>
    </source>
</evidence>
<reference evidence="3" key="3">
    <citation type="submission" date="2016-07" db="EMBL/GenBank/DDBJ databases">
        <title>Evolution of pathogenesis and genome organization in the Tremellales.</title>
        <authorList>
            <person name="Cuomo C."/>
            <person name="Litvintseva A."/>
            <person name="Heitman J."/>
            <person name="Chen Y."/>
            <person name="Sun S."/>
            <person name="Springer D."/>
            <person name="Dromer F."/>
            <person name="Young S."/>
            <person name="Zeng Q."/>
            <person name="Chapman S."/>
            <person name="Gujja S."/>
            <person name="Saif S."/>
            <person name="Birren B."/>
        </authorList>
    </citation>
    <scope>NUCLEOTIDE SEQUENCE</scope>
    <source>
        <strain evidence="3">CBS 10737</strain>
    </source>
</reference>
<dbReference type="STRING" id="1296096.A0A1B9I1C5"/>